<name>C4Y173_CLAL4</name>
<evidence type="ECO:0000313" key="2">
    <source>
        <dbReference type="EMBL" id="EEQ37832.1"/>
    </source>
</evidence>
<evidence type="ECO:0000256" key="1">
    <source>
        <dbReference type="SAM" id="MobiDB-lite"/>
    </source>
</evidence>
<dbReference type="Proteomes" id="UP000007703">
    <property type="component" value="Unassembled WGS sequence"/>
</dbReference>
<reference evidence="2 3" key="1">
    <citation type="journal article" date="2009" name="Nature">
        <title>Evolution of pathogenicity and sexual reproduction in eight Candida genomes.</title>
        <authorList>
            <person name="Butler G."/>
            <person name="Rasmussen M.D."/>
            <person name="Lin M.F."/>
            <person name="Santos M.A."/>
            <person name="Sakthikumar S."/>
            <person name="Munro C.A."/>
            <person name="Rheinbay E."/>
            <person name="Grabherr M."/>
            <person name="Forche A."/>
            <person name="Reedy J.L."/>
            <person name="Agrafioti I."/>
            <person name="Arnaud M.B."/>
            <person name="Bates S."/>
            <person name="Brown A.J."/>
            <person name="Brunke S."/>
            <person name="Costanzo M.C."/>
            <person name="Fitzpatrick D.A."/>
            <person name="de Groot P.W."/>
            <person name="Harris D."/>
            <person name="Hoyer L.L."/>
            <person name="Hube B."/>
            <person name="Klis F.M."/>
            <person name="Kodira C."/>
            <person name="Lennard N."/>
            <person name="Logue M.E."/>
            <person name="Martin R."/>
            <person name="Neiman A.M."/>
            <person name="Nikolaou E."/>
            <person name="Quail M.A."/>
            <person name="Quinn J."/>
            <person name="Santos M.C."/>
            <person name="Schmitzberger F.F."/>
            <person name="Sherlock G."/>
            <person name="Shah P."/>
            <person name="Silverstein K.A."/>
            <person name="Skrzypek M.S."/>
            <person name="Soll D."/>
            <person name="Staggs R."/>
            <person name="Stansfield I."/>
            <person name="Stumpf M.P."/>
            <person name="Sudbery P.E."/>
            <person name="Srikantha T."/>
            <person name="Zeng Q."/>
            <person name="Berman J."/>
            <person name="Berriman M."/>
            <person name="Heitman J."/>
            <person name="Gow N.A."/>
            <person name="Lorenz M.C."/>
            <person name="Birren B.W."/>
            <person name="Kellis M."/>
            <person name="Cuomo C.A."/>
        </authorList>
    </citation>
    <scope>NUCLEOTIDE SEQUENCE [LARGE SCALE GENOMIC DNA]</scope>
    <source>
        <strain evidence="2 3">ATCC 42720</strain>
    </source>
</reference>
<dbReference type="EMBL" id="CH408077">
    <property type="protein sequence ID" value="EEQ37832.1"/>
    <property type="molecule type" value="Genomic_DNA"/>
</dbReference>
<feature type="compositionally biased region" description="Polar residues" evidence="1">
    <location>
        <begin position="51"/>
        <end position="63"/>
    </location>
</feature>
<dbReference type="KEGG" id="clu:CLUG_01955"/>
<dbReference type="HOGENOM" id="CLU_1396163_0_0_1"/>
<protein>
    <submittedName>
        <fullName evidence="2">Uncharacterized protein</fullName>
    </submittedName>
</protein>
<gene>
    <name evidence="2" type="ORF">CLUG_01955</name>
</gene>
<evidence type="ECO:0000313" key="3">
    <source>
        <dbReference type="Proteomes" id="UP000007703"/>
    </source>
</evidence>
<proteinExistence type="predicted"/>
<feature type="compositionally biased region" description="Low complexity" evidence="1">
    <location>
        <begin position="33"/>
        <end position="50"/>
    </location>
</feature>
<dbReference type="InParanoid" id="C4Y173"/>
<sequence>MWTRCTFSSTHTNVSCGPRTKWVERRSTGSRQAEASRLSSAWSSSGSSSAPQTRTGGSRSTTPWQRAMATWQCSWCNWVPTQAQQTASEPRPWTSQTSKCGRTSRGSWDYSDICSTSIITIEKTFVEMGSAGSHPCPTSQKGRMVRFVRRAHYAHMPHFRCSPPSGPSAGGPGICCIGQNQNTASGNRWALCMLP</sequence>
<feature type="region of interest" description="Disordered" evidence="1">
    <location>
        <begin position="23"/>
        <end position="63"/>
    </location>
</feature>
<accession>C4Y173</accession>
<dbReference type="AlphaFoldDB" id="C4Y173"/>
<dbReference type="VEuPathDB" id="FungiDB:CLUG_01955"/>
<organism evidence="2 3">
    <name type="scientific">Clavispora lusitaniae (strain ATCC 42720)</name>
    <name type="common">Yeast</name>
    <name type="synonym">Candida lusitaniae</name>
    <dbReference type="NCBI Taxonomy" id="306902"/>
    <lineage>
        <taxon>Eukaryota</taxon>
        <taxon>Fungi</taxon>
        <taxon>Dikarya</taxon>
        <taxon>Ascomycota</taxon>
        <taxon>Saccharomycotina</taxon>
        <taxon>Pichiomycetes</taxon>
        <taxon>Metschnikowiaceae</taxon>
        <taxon>Clavispora</taxon>
    </lineage>
</organism>